<evidence type="ECO:0000256" key="2">
    <source>
        <dbReference type="ARBA" id="ARBA00022679"/>
    </source>
</evidence>
<sequence>MPSRETGASVPGRLHVLHVAQPTTEGVAGVALTYVRDQLERGWDVSVACPSDGWLGYETRELGAGVSWWDATREPGTDVLGESLRLGRIIARRRPDVVHLHSAKAGLVGRLVLRGRTPTIFQPHAWSFLAATGATRRAALAWERYAMRWTSELLCVSESERELGVEHGITGPTTVAANGVDLSILRPVSDQGRKAARFRLGLTDAPTVVCVGRLARQKGQEDLLAAWPKVRARIPDAQLMLVGEGPDRELLERQVEPGSGVRLVGNRTDVPLWLAAADVVAVPSRWEGMALAPLEAMASARSVVVTDVTGIAESVPPLAGAMVPPGSPDDLAMELATRLEDPQLAEDEGWSGRAHVEEHHDAARSAADLARMCLRLTAQRQRRSLV</sequence>
<keyword evidence="5" id="KW-1185">Reference proteome</keyword>
<dbReference type="InterPro" id="IPR028098">
    <property type="entry name" value="Glyco_trans_4-like_N"/>
</dbReference>
<dbReference type="Pfam" id="PF13692">
    <property type="entry name" value="Glyco_trans_1_4"/>
    <property type="match status" value="1"/>
</dbReference>
<gene>
    <name evidence="4" type="ORF">H5V45_18475</name>
</gene>
<keyword evidence="1" id="KW-0328">Glycosyltransferase</keyword>
<feature type="domain" description="Glycosyltransferase subfamily 4-like N-terminal" evidence="3">
    <location>
        <begin position="26"/>
        <end position="183"/>
    </location>
</feature>
<evidence type="ECO:0000259" key="3">
    <source>
        <dbReference type="Pfam" id="PF13439"/>
    </source>
</evidence>
<dbReference type="GO" id="GO:0016758">
    <property type="term" value="F:hexosyltransferase activity"/>
    <property type="evidence" value="ECO:0007669"/>
    <property type="project" value="TreeGrafter"/>
</dbReference>
<dbReference type="PANTHER" id="PTHR45947">
    <property type="entry name" value="SULFOQUINOVOSYL TRANSFERASE SQD2"/>
    <property type="match status" value="1"/>
</dbReference>
<proteinExistence type="predicted"/>
<evidence type="ECO:0000313" key="4">
    <source>
        <dbReference type="EMBL" id="MBB6629319.1"/>
    </source>
</evidence>
<dbReference type="InterPro" id="IPR050194">
    <property type="entry name" value="Glycosyltransferase_grp1"/>
</dbReference>
<dbReference type="RefSeq" id="WP_185254285.1">
    <property type="nucleotide sequence ID" value="NZ_JACKXE010000001.1"/>
</dbReference>
<evidence type="ECO:0000313" key="5">
    <source>
        <dbReference type="Proteomes" id="UP000523955"/>
    </source>
</evidence>
<dbReference type="Gene3D" id="3.40.50.2000">
    <property type="entry name" value="Glycogen Phosphorylase B"/>
    <property type="match status" value="2"/>
</dbReference>
<dbReference type="EMBL" id="JACKXE010000001">
    <property type="protein sequence ID" value="MBB6629319.1"/>
    <property type="molecule type" value="Genomic_DNA"/>
</dbReference>
<dbReference type="SUPFAM" id="SSF53756">
    <property type="entry name" value="UDP-Glycosyltransferase/glycogen phosphorylase"/>
    <property type="match status" value="1"/>
</dbReference>
<dbReference type="GO" id="GO:1901137">
    <property type="term" value="P:carbohydrate derivative biosynthetic process"/>
    <property type="evidence" value="ECO:0007669"/>
    <property type="project" value="UniProtKB-ARBA"/>
</dbReference>
<accession>A0A7X0RJ70</accession>
<dbReference type="Pfam" id="PF13439">
    <property type="entry name" value="Glyco_transf_4"/>
    <property type="match status" value="1"/>
</dbReference>
<dbReference type="AlphaFoldDB" id="A0A7X0RJ70"/>
<keyword evidence="2 4" id="KW-0808">Transferase</keyword>
<reference evidence="4 5" key="1">
    <citation type="submission" date="2020-08" db="EMBL/GenBank/DDBJ databases">
        <authorList>
            <person name="Seo M.-J."/>
        </authorList>
    </citation>
    <scope>NUCLEOTIDE SEQUENCE [LARGE SCALE GENOMIC DNA]</scope>
    <source>
        <strain evidence="4 5">KIGAM211</strain>
    </source>
</reference>
<protein>
    <submittedName>
        <fullName evidence="4">Glycosyltransferase</fullName>
    </submittedName>
</protein>
<organism evidence="4 5">
    <name type="scientific">Nocardioides luti</name>
    <dbReference type="NCBI Taxonomy" id="2761101"/>
    <lineage>
        <taxon>Bacteria</taxon>
        <taxon>Bacillati</taxon>
        <taxon>Actinomycetota</taxon>
        <taxon>Actinomycetes</taxon>
        <taxon>Propionibacteriales</taxon>
        <taxon>Nocardioidaceae</taxon>
        <taxon>Nocardioides</taxon>
    </lineage>
</organism>
<dbReference type="Proteomes" id="UP000523955">
    <property type="component" value="Unassembled WGS sequence"/>
</dbReference>
<evidence type="ECO:0000256" key="1">
    <source>
        <dbReference type="ARBA" id="ARBA00022676"/>
    </source>
</evidence>
<dbReference type="PANTHER" id="PTHR45947:SF3">
    <property type="entry name" value="SULFOQUINOVOSYL TRANSFERASE SQD2"/>
    <property type="match status" value="1"/>
</dbReference>
<name>A0A7X0RJ70_9ACTN</name>
<comment type="caution">
    <text evidence="4">The sequence shown here is derived from an EMBL/GenBank/DDBJ whole genome shotgun (WGS) entry which is preliminary data.</text>
</comment>